<reference evidence="11" key="1">
    <citation type="submission" date="2022-11" db="UniProtKB">
        <authorList>
            <consortium name="WormBaseParasite"/>
        </authorList>
    </citation>
    <scope>IDENTIFICATION</scope>
</reference>
<dbReference type="SMART" id="SM00355">
    <property type="entry name" value="ZnF_C2H2"/>
    <property type="match status" value="8"/>
</dbReference>
<feature type="domain" description="C2H2-type" evidence="9">
    <location>
        <begin position="224"/>
        <end position="259"/>
    </location>
</feature>
<dbReference type="InterPro" id="IPR036236">
    <property type="entry name" value="Znf_C2H2_sf"/>
</dbReference>
<evidence type="ECO:0000256" key="1">
    <source>
        <dbReference type="ARBA" id="ARBA00004123"/>
    </source>
</evidence>
<feature type="domain" description="C2H2-type" evidence="9">
    <location>
        <begin position="345"/>
        <end position="373"/>
    </location>
</feature>
<dbReference type="PANTHER" id="PTHR46179:SF13">
    <property type="entry name" value="C2H2-TYPE DOMAIN-CONTAINING PROTEIN"/>
    <property type="match status" value="1"/>
</dbReference>
<accession>A0A914YAQ6</accession>
<keyword evidence="3 8" id="KW-0863">Zinc-finger</keyword>
<dbReference type="GO" id="GO:0008270">
    <property type="term" value="F:zinc ion binding"/>
    <property type="evidence" value="ECO:0007669"/>
    <property type="project" value="UniProtKB-KW"/>
</dbReference>
<keyword evidence="10" id="KW-1185">Reference proteome</keyword>
<evidence type="ECO:0000313" key="11">
    <source>
        <dbReference type="WBParaSite" id="PSU_v2.g17288.t1"/>
    </source>
</evidence>
<keyword evidence="5" id="KW-0805">Transcription regulation</keyword>
<dbReference type="Proteomes" id="UP000887577">
    <property type="component" value="Unplaced"/>
</dbReference>
<organism evidence="10 11">
    <name type="scientific">Panagrolaimus superbus</name>
    <dbReference type="NCBI Taxonomy" id="310955"/>
    <lineage>
        <taxon>Eukaryota</taxon>
        <taxon>Metazoa</taxon>
        <taxon>Ecdysozoa</taxon>
        <taxon>Nematoda</taxon>
        <taxon>Chromadorea</taxon>
        <taxon>Rhabditida</taxon>
        <taxon>Tylenchina</taxon>
        <taxon>Panagrolaimomorpha</taxon>
        <taxon>Panagrolaimoidea</taxon>
        <taxon>Panagrolaimidae</taxon>
        <taxon>Panagrolaimus</taxon>
    </lineage>
</organism>
<keyword evidence="4" id="KW-0862">Zinc</keyword>
<proteinExistence type="predicted"/>
<comment type="subcellular location">
    <subcellularLocation>
        <location evidence="1">Nucleus</location>
    </subcellularLocation>
</comment>
<evidence type="ECO:0000259" key="9">
    <source>
        <dbReference type="PROSITE" id="PS50157"/>
    </source>
</evidence>
<dbReference type="PROSITE" id="PS00028">
    <property type="entry name" value="ZINC_FINGER_C2H2_1"/>
    <property type="match status" value="3"/>
</dbReference>
<dbReference type="Pfam" id="PF00096">
    <property type="entry name" value="zf-C2H2"/>
    <property type="match status" value="1"/>
</dbReference>
<keyword evidence="7" id="KW-0539">Nucleus</keyword>
<evidence type="ECO:0000256" key="2">
    <source>
        <dbReference type="ARBA" id="ARBA00022723"/>
    </source>
</evidence>
<sequence>MEFQELLNIKTDTPFELELEEEGTQTILEKVSEFLVIDSANIASTSASSNNYLLANNINNFNTNPPDSWVLSTGSNQEDFTFVCLWKNCFEYIPNSWNLENHLEEHFRNEFSVKNELSTEQLKCPIFGCEINLESSKHVYCHLRSHYFQAEKQKVGLEYYRKLFPSLIPCGFERTSYLPLEGDPWVCGWKDCKTVFDDLKQFVSHVSSHLNGYGDDERDESGMFPCCWISGIEHKQCEKRFSQKAFLKVHLKSHSGNRVCACPYCGTFLANTTKLCDHVHRRQPTSDAPLICALCQKKFSTNRLLKIHCRKHVKSVKCAICDVVMDCASAVAKHMKIVHAKIKNEKCPECNQTFGLKTDLQKHIAAIHQIEPQFACKFCDDRFRWEKQLRAHEKTHSKDFVATPYLCHKFLI</sequence>
<feature type="domain" description="C2H2-type" evidence="9">
    <location>
        <begin position="374"/>
        <end position="401"/>
    </location>
</feature>
<dbReference type="InterPro" id="IPR013087">
    <property type="entry name" value="Znf_C2H2_type"/>
</dbReference>
<dbReference type="GO" id="GO:0006357">
    <property type="term" value="P:regulation of transcription by RNA polymerase II"/>
    <property type="evidence" value="ECO:0007669"/>
    <property type="project" value="TreeGrafter"/>
</dbReference>
<name>A0A914YAQ6_9BILA</name>
<dbReference type="SUPFAM" id="SSF57667">
    <property type="entry name" value="beta-beta-alpha zinc fingers"/>
    <property type="match status" value="4"/>
</dbReference>
<dbReference type="PROSITE" id="PS50157">
    <property type="entry name" value="ZINC_FINGER_C2H2_2"/>
    <property type="match status" value="4"/>
</dbReference>
<evidence type="ECO:0000256" key="4">
    <source>
        <dbReference type="ARBA" id="ARBA00022833"/>
    </source>
</evidence>
<dbReference type="WBParaSite" id="PSU_v2.g17288.t1">
    <property type="protein sequence ID" value="PSU_v2.g17288.t1"/>
    <property type="gene ID" value="PSU_v2.g17288"/>
</dbReference>
<dbReference type="Gene3D" id="3.30.160.60">
    <property type="entry name" value="Classic Zinc Finger"/>
    <property type="match status" value="4"/>
</dbReference>
<dbReference type="GO" id="GO:0005634">
    <property type="term" value="C:nucleus"/>
    <property type="evidence" value="ECO:0007669"/>
    <property type="project" value="UniProtKB-SubCell"/>
</dbReference>
<evidence type="ECO:0000256" key="7">
    <source>
        <dbReference type="ARBA" id="ARBA00023242"/>
    </source>
</evidence>
<dbReference type="PANTHER" id="PTHR46179">
    <property type="entry name" value="ZINC FINGER PROTEIN"/>
    <property type="match status" value="1"/>
</dbReference>
<feature type="domain" description="C2H2-type" evidence="9">
    <location>
        <begin position="290"/>
        <end position="317"/>
    </location>
</feature>
<keyword evidence="6" id="KW-0804">Transcription</keyword>
<evidence type="ECO:0000313" key="10">
    <source>
        <dbReference type="Proteomes" id="UP000887577"/>
    </source>
</evidence>
<evidence type="ECO:0000256" key="8">
    <source>
        <dbReference type="PROSITE-ProRule" id="PRU00042"/>
    </source>
</evidence>
<dbReference type="InterPro" id="IPR051061">
    <property type="entry name" value="Zinc_finger_trans_reg"/>
</dbReference>
<dbReference type="AlphaFoldDB" id="A0A914YAQ6"/>
<evidence type="ECO:0000256" key="6">
    <source>
        <dbReference type="ARBA" id="ARBA00023163"/>
    </source>
</evidence>
<keyword evidence="2" id="KW-0479">Metal-binding</keyword>
<protein>
    <submittedName>
        <fullName evidence="11">C2H2-type domain-containing protein</fullName>
    </submittedName>
</protein>
<evidence type="ECO:0000256" key="3">
    <source>
        <dbReference type="ARBA" id="ARBA00022771"/>
    </source>
</evidence>
<evidence type="ECO:0000256" key="5">
    <source>
        <dbReference type="ARBA" id="ARBA00023015"/>
    </source>
</evidence>